<feature type="chain" id="PRO_5039480278" description="Secreted protein" evidence="1">
    <location>
        <begin position="26"/>
        <end position="247"/>
    </location>
</feature>
<accession>A0A9D4IAG9</accession>
<name>A0A9D4IAG9_DREPO</name>
<dbReference type="EMBL" id="JAIWYP010000010">
    <property type="protein sequence ID" value="KAH3755831.1"/>
    <property type="molecule type" value="Genomic_DNA"/>
</dbReference>
<dbReference type="Proteomes" id="UP000828390">
    <property type="component" value="Unassembled WGS sequence"/>
</dbReference>
<dbReference type="AlphaFoldDB" id="A0A9D4IAG9"/>
<reference evidence="2" key="2">
    <citation type="submission" date="2020-11" db="EMBL/GenBank/DDBJ databases">
        <authorList>
            <person name="McCartney M.A."/>
            <person name="Auch B."/>
            <person name="Kono T."/>
            <person name="Mallez S."/>
            <person name="Becker A."/>
            <person name="Gohl D.M."/>
            <person name="Silverstein K.A.T."/>
            <person name="Koren S."/>
            <person name="Bechman K.B."/>
            <person name="Herman A."/>
            <person name="Abrahante J.E."/>
            <person name="Garbe J."/>
        </authorList>
    </citation>
    <scope>NUCLEOTIDE SEQUENCE</scope>
    <source>
        <strain evidence="2">Duluth1</strain>
        <tissue evidence="2">Whole animal</tissue>
    </source>
</reference>
<keyword evidence="3" id="KW-1185">Reference proteome</keyword>
<evidence type="ECO:0000256" key="1">
    <source>
        <dbReference type="SAM" id="SignalP"/>
    </source>
</evidence>
<comment type="caution">
    <text evidence="2">The sequence shown here is derived from an EMBL/GenBank/DDBJ whole genome shotgun (WGS) entry which is preliminary data.</text>
</comment>
<gene>
    <name evidence="2" type="ORF">DPMN_190530</name>
</gene>
<sequence length="247" mass="27459">MISRSALRVAIFALIWVETFPLTKDEETAGMQSATTGLIRDLQEVSIIDSDNDEDTEELQSATSEILSNLRDVSYAMSEEDENTEKLQSANAEIISNSRGVSLTVSDNDDYAKEVQSSTAQISNYMREHCVEVSDVVEQDEEKQLRTSASDTLEKQAMVQTIAAIELYHAQREVANYLELAYLNLADHPDVAREVRMTAHAARSQHLLTSGLMKKFTVTAGHIIKTMIPMILDAVDLQACYTNGLHV</sequence>
<evidence type="ECO:0000313" key="2">
    <source>
        <dbReference type="EMBL" id="KAH3755831.1"/>
    </source>
</evidence>
<organism evidence="2 3">
    <name type="scientific">Dreissena polymorpha</name>
    <name type="common">Zebra mussel</name>
    <name type="synonym">Mytilus polymorpha</name>
    <dbReference type="NCBI Taxonomy" id="45954"/>
    <lineage>
        <taxon>Eukaryota</taxon>
        <taxon>Metazoa</taxon>
        <taxon>Spiralia</taxon>
        <taxon>Lophotrochozoa</taxon>
        <taxon>Mollusca</taxon>
        <taxon>Bivalvia</taxon>
        <taxon>Autobranchia</taxon>
        <taxon>Heteroconchia</taxon>
        <taxon>Euheterodonta</taxon>
        <taxon>Imparidentia</taxon>
        <taxon>Neoheterodontei</taxon>
        <taxon>Myida</taxon>
        <taxon>Dreissenoidea</taxon>
        <taxon>Dreissenidae</taxon>
        <taxon>Dreissena</taxon>
    </lineage>
</organism>
<proteinExistence type="predicted"/>
<reference evidence="2" key="1">
    <citation type="journal article" date="2019" name="bioRxiv">
        <title>The Genome of the Zebra Mussel, Dreissena polymorpha: A Resource for Invasive Species Research.</title>
        <authorList>
            <person name="McCartney M.A."/>
            <person name="Auch B."/>
            <person name="Kono T."/>
            <person name="Mallez S."/>
            <person name="Zhang Y."/>
            <person name="Obille A."/>
            <person name="Becker A."/>
            <person name="Abrahante J.E."/>
            <person name="Garbe J."/>
            <person name="Badalamenti J.P."/>
            <person name="Herman A."/>
            <person name="Mangelson H."/>
            <person name="Liachko I."/>
            <person name="Sullivan S."/>
            <person name="Sone E.D."/>
            <person name="Koren S."/>
            <person name="Silverstein K.A.T."/>
            <person name="Beckman K.B."/>
            <person name="Gohl D.M."/>
        </authorList>
    </citation>
    <scope>NUCLEOTIDE SEQUENCE</scope>
    <source>
        <strain evidence="2">Duluth1</strain>
        <tissue evidence="2">Whole animal</tissue>
    </source>
</reference>
<protein>
    <recommendedName>
        <fullName evidence="4">Secreted protein</fullName>
    </recommendedName>
</protein>
<evidence type="ECO:0000313" key="3">
    <source>
        <dbReference type="Proteomes" id="UP000828390"/>
    </source>
</evidence>
<keyword evidence="1" id="KW-0732">Signal</keyword>
<evidence type="ECO:0008006" key="4">
    <source>
        <dbReference type="Google" id="ProtNLM"/>
    </source>
</evidence>
<feature type="signal peptide" evidence="1">
    <location>
        <begin position="1"/>
        <end position="25"/>
    </location>
</feature>